<organism evidence="1">
    <name type="scientific">Klebsiella pneumoniae</name>
    <dbReference type="NCBI Taxonomy" id="573"/>
    <lineage>
        <taxon>Bacteria</taxon>
        <taxon>Pseudomonadati</taxon>
        <taxon>Pseudomonadota</taxon>
        <taxon>Gammaproteobacteria</taxon>
        <taxon>Enterobacterales</taxon>
        <taxon>Enterobacteriaceae</taxon>
        <taxon>Klebsiella/Raoultella group</taxon>
        <taxon>Klebsiella</taxon>
        <taxon>Klebsiella pneumoniae complex</taxon>
    </lineage>
</organism>
<name>A0AB73VTN1_KLEPN</name>
<dbReference type="EMBL" id="QOHW01000153">
    <property type="protein sequence ID" value="RBZ11410.1"/>
    <property type="molecule type" value="Genomic_DNA"/>
</dbReference>
<reference evidence="1" key="1">
    <citation type="submission" date="2018-07" db="EMBL/GenBank/DDBJ databases">
        <authorList>
            <person name="Martins R.C."/>
            <person name="Perdigao-Neto L.V."/>
            <person name="Costa S.F."/>
            <person name="Levin A.S.S."/>
        </authorList>
    </citation>
    <scope>NUCLEOTIDE SEQUENCE</scope>
    <source>
        <strain evidence="1">BC_5001</strain>
    </source>
</reference>
<gene>
    <name evidence="1" type="ORF">DM078_30340</name>
</gene>
<dbReference type="AlphaFoldDB" id="A0AB73VTN1"/>
<reference evidence="1" key="2">
    <citation type="submission" date="2018-08" db="EMBL/GenBank/DDBJ databases">
        <title>Klebsiella pneumoniae genome sequencing and assembly.</title>
        <authorList>
            <person name="Martins R.C.R."/>
            <person name="Perdigao-Neto L.V."/>
            <person name="Costa S.F."/>
            <person name="Levin A.S.S."/>
        </authorList>
    </citation>
    <scope>NUCLEOTIDE SEQUENCE</scope>
    <source>
        <strain evidence="1">BC_5001</strain>
    </source>
</reference>
<accession>A0AB73VTN1</accession>
<evidence type="ECO:0000313" key="1">
    <source>
        <dbReference type="EMBL" id="RBZ11410.1"/>
    </source>
</evidence>
<protein>
    <submittedName>
        <fullName evidence="1">NADH oxidase</fullName>
    </submittedName>
</protein>
<feature type="non-terminal residue" evidence="1">
    <location>
        <position position="57"/>
    </location>
</feature>
<sequence>MKVLSDSAIERVVALGEPLGFLRGQCVSSQVRGTTIVSAYSVSAEPGCVGGRFVIRN</sequence>
<dbReference type="Proteomes" id="UP000253559">
    <property type="component" value="Unassembled WGS sequence"/>
</dbReference>
<comment type="caution">
    <text evidence="1">The sequence shown here is derived from an EMBL/GenBank/DDBJ whole genome shotgun (WGS) entry which is preliminary data.</text>
</comment>
<proteinExistence type="predicted"/>